<reference evidence="3" key="1">
    <citation type="submission" date="2021-01" db="EMBL/GenBank/DDBJ databases">
        <authorList>
            <person name="Kaushik A."/>
        </authorList>
    </citation>
    <scope>NUCLEOTIDE SEQUENCE</scope>
    <source>
        <strain evidence="3">AG2-2IIIB</strain>
    </source>
</reference>
<evidence type="ECO:0000313" key="4">
    <source>
        <dbReference type="Proteomes" id="UP000663843"/>
    </source>
</evidence>
<sequence length="855" mass="95737">MHILQLPTDIFIIIFSYLTNSKDLFACNQTCRAIRSLFTLSPQLYLKLSLARACLMDTLYGVQNKSLQDRIRLLADLERRWWPRSLSSRRQLKIFLDNPCIDYQICNGIIVTGIISPSGGALHELQIYRLPSYLTGLKSKLWKHKLEVSAGIFQMKVDPSQDLLVLVGAKIPNVELFGGAKYTVNLHLRTLSTNGKHTAAFLSTLCLSEILPARSFINPRSRDRLVVRICQDMLGVLTNPDSTDSLAGRPSQTLVVWQWTSGQQIVALSSPDDRIINDLTFIGRQTVLLTHSTTRDGPGISTMRLVCGHPYSKSPNESISLLSSLKTSVLFQLPPPPRCFHECLKMGCIKIINEPLPNAFQLIPTNNNHAPSVFTPDPSDSSNLIAFSLSVQLRGVGATPTDAAIKHTLLARASAFSTLPYSPKRSVYTFNEWSHQGTHWFSGEPGFLYGQRYVFASFQRPRTNVDIYDFNPCRAESLENLDSGWRTLLKDWNSKVSREIVPKLSTYRTKCGHKRYLDGELKSTMLCRQQCIKTGFARLEDCISGALDNENIITVEPLDFSFAYAWGMPGPRNKPKNKKKKGNKAQPAPPSKSTTNTEPSPPPQPQNNHVHEDISAPVVDPGTGPRVRDLYAFLKSPFAAPPSLDDPLCDWFFDSTAYAIIEQLLPQEPSLILHYNRTRLVDRICPACRRFYRLGDLLPFLTPDPGSIDELDRQHEDSRALREQQISGLCSFVCFSLACFNYPGARGAWGRTAELLDPWTTDLLNGPGAGIPDHGMSDLVKMTRNHDLGIGYMISRPWPGAPVLYEFDEDVAGDDPVAEDDEDELWVEESSYSSDSEPRGRERCVKPLGASRRHV</sequence>
<evidence type="ECO:0000313" key="3">
    <source>
        <dbReference type="EMBL" id="CAE6538205.1"/>
    </source>
</evidence>
<accession>A0A8H3DUD9</accession>
<dbReference type="EMBL" id="CAJMWT010009395">
    <property type="protein sequence ID" value="CAE6538205.1"/>
    <property type="molecule type" value="Genomic_DNA"/>
</dbReference>
<dbReference type="PROSITE" id="PS50181">
    <property type="entry name" value="FBOX"/>
    <property type="match status" value="1"/>
</dbReference>
<protein>
    <recommendedName>
        <fullName evidence="2">F-box domain-containing protein</fullName>
    </recommendedName>
</protein>
<feature type="domain" description="F-box" evidence="2">
    <location>
        <begin position="1"/>
        <end position="48"/>
    </location>
</feature>
<dbReference type="AlphaFoldDB" id="A0A8H3DUD9"/>
<feature type="region of interest" description="Disordered" evidence="1">
    <location>
        <begin position="810"/>
        <end position="855"/>
    </location>
</feature>
<evidence type="ECO:0000259" key="2">
    <source>
        <dbReference type="PROSITE" id="PS50181"/>
    </source>
</evidence>
<dbReference type="InterPro" id="IPR001810">
    <property type="entry name" value="F-box_dom"/>
</dbReference>
<proteinExistence type="predicted"/>
<name>A0A8H3DUD9_9AGAM</name>
<feature type="compositionally biased region" description="Basic and acidic residues" evidence="1">
    <location>
        <begin position="836"/>
        <end position="845"/>
    </location>
</feature>
<dbReference type="SUPFAM" id="SSF81383">
    <property type="entry name" value="F-box domain"/>
    <property type="match status" value="1"/>
</dbReference>
<feature type="compositionally biased region" description="Acidic residues" evidence="1">
    <location>
        <begin position="810"/>
        <end position="827"/>
    </location>
</feature>
<feature type="compositionally biased region" description="Basic residues" evidence="1">
    <location>
        <begin position="573"/>
        <end position="583"/>
    </location>
</feature>
<comment type="caution">
    <text evidence="3">The sequence shown here is derived from an EMBL/GenBank/DDBJ whole genome shotgun (WGS) entry which is preliminary data.</text>
</comment>
<dbReference type="Proteomes" id="UP000663843">
    <property type="component" value="Unassembled WGS sequence"/>
</dbReference>
<gene>
    <name evidence="3" type="ORF">RDB_LOCUS190826</name>
</gene>
<dbReference type="Pfam" id="PF12937">
    <property type="entry name" value="F-box-like"/>
    <property type="match status" value="1"/>
</dbReference>
<dbReference type="InterPro" id="IPR036047">
    <property type="entry name" value="F-box-like_dom_sf"/>
</dbReference>
<organism evidence="3 4">
    <name type="scientific">Rhizoctonia solani</name>
    <dbReference type="NCBI Taxonomy" id="456999"/>
    <lineage>
        <taxon>Eukaryota</taxon>
        <taxon>Fungi</taxon>
        <taxon>Dikarya</taxon>
        <taxon>Basidiomycota</taxon>
        <taxon>Agaricomycotina</taxon>
        <taxon>Agaricomycetes</taxon>
        <taxon>Cantharellales</taxon>
        <taxon>Ceratobasidiaceae</taxon>
        <taxon>Rhizoctonia</taxon>
    </lineage>
</organism>
<evidence type="ECO:0000256" key="1">
    <source>
        <dbReference type="SAM" id="MobiDB-lite"/>
    </source>
</evidence>
<dbReference type="CDD" id="cd09917">
    <property type="entry name" value="F-box_SF"/>
    <property type="match status" value="1"/>
</dbReference>
<feature type="region of interest" description="Disordered" evidence="1">
    <location>
        <begin position="571"/>
        <end position="621"/>
    </location>
</feature>